<accession>A0A1R1JWJ1</accession>
<dbReference type="PROSITE" id="PS50983">
    <property type="entry name" value="FE_B12_PBP"/>
    <property type="match status" value="1"/>
</dbReference>
<name>A0A1R1JWJ1_ALCXX</name>
<keyword evidence="4" id="KW-0410">Iron transport</keyword>
<dbReference type="AlphaFoldDB" id="A0A1R1JWJ1"/>
<dbReference type="SUPFAM" id="SSF53807">
    <property type="entry name" value="Helical backbone' metal receptor"/>
    <property type="match status" value="1"/>
</dbReference>
<dbReference type="InterPro" id="IPR002491">
    <property type="entry name" value="ABC_transptr_periplasmic_BD"/>
</dbReference>
<evidence type="ECO:0000256" key="5">
    <source>
        <dbReference type="ARBA" id="ARBA00022729"/>
    </source>
</evidence>
<comment type="similarity">
    <text evidence="2">Belongs to the bacterial solute-binding protein 8 family.</text>
</comment>
<comment type="caution">
    <text evidence="8">The sequence shown here is derived from an EMBL/GenBank/DDBJ whole genome shotgun (WGS) entry which is preliminary data.</text>
</comment>
<dbReference type="Pfam" id="PF01497">
    <property type="entry name" value="Peripla_BP_2"/>
    <property type="match status" value="1"/>
</dbReference>
<dbReference type="RefSeq" id="WP_235612450.1">
    <property type="nucleotide sequence ID" value="NZ_AP028040.1"/>
</dbReference>
<evidence type="ECO:0000259" key="7">
    <source>
        <dbReference type="PROSITE" id="PS50983"/>
    </source>
</evidence>
<evidence type="ECO:0000256" key="1">
    <source>
        <dbReference type="ARBA" id="ARBA00004196"/>
    </source>
</evidence>
<sequence>MRLNPALTARMRRRALAGVAALAMVLTLAACERAPAPAASTPPSPAASAGDPGAAASVPGFPVTLRSALGVAVIPAPPKRVVTLGLGADDLALALGVVPVGVGRADWGGDPEHYWPWVRAAIEAQGQPLPERITVYPELDIEKIIALRPDVVLAPFSGVSPAAYAQLSRLVPVVAYPEQPFLTPVDTQIDLIAAALGKPDAAAPLKARIHDTLARAGQRYPELAGKTFAYARPDLGAGNFIVYVSGDPRVDTLAALGLAQAPSVRRLHASSGHFAHYLGFEHADTLADADILVSWFFTPQERERAEALPLYRAIPAIQRGAYVPLTDPALVMASSSGTPLALAWMLERLMPQLAQAARHVPRGANGP</sequence>
<evidence type="ECO:0000256" key="3">
    <source>
        <dbReference type="ARBA" id="ARBA00022448"/>
    </source>
</evidence>
<dbReference type="Proteomes" id="UP000187251">
    <property type="component" value="Unassembled WGS sequence"/>
</dbReference>
<dbReference type="PROSITE" id="PS51318">
    <property type="entry name" value="TAT"/>
    <property type="match status" value="1"/>
</dbReference>
<reference evidence="8 9" key="1">
    <citation type="submission" date="2016-09" db="EMBL/GenBank/DDBJ databases">
        <title>Phylogenomics of Achromobacter.</title>
        <authorList>
            <person name="Jeukens J."/>
            <person name="Freschi L."/>
            <person name="Vincent A.T."/>
            <person name="Emond-Rheault J.-G."/>
            <person name="Kukavica-Ibrulj I."/>
            <person name="Charette S.J."/>
            <person name="Levesque R.C."/>
        </authorList>
    </citation>
    <scope>NUCLEOTIDE SEQUENCE [LARGE SCALE GENOMIC DNA]</scope>
    <source>
        <strain evidence="8 9">AUS488</strain>
    </source>
</reference>
<dbReference type="PANTHER" id="PTHR30532:SF28">
    <property type="entry name" value="PETROBACTIN-BINDING PROTEIN YCLQ"/>
    <property type="match status" value="1"/>
</dbReference>
<feature type="domain" description="Fe/B12 periplasmic-binding" evidence="7">
    <location>
        <begin position="80"/>
        <end position="357"/>
    </location>
</feature>
<feature type="signal peptide" evidence="6">
    <location>
        <begin position="1"/>
        <end position="29"/>
    </location>
</feature>
<evidence type="ECO:0000313" key="9">
    <source>
        <dbReference type="Proteomes" id="UP000187251"/>
    </source>
</evidence>
<dbReference type="Gene3D" id="3.40.50.1980">
    <property type="entry name" value="Nitrogenase molybdenum iron protein domain"/>
    <property type="match status" value="2"/>
</dbReference>
<evidence type="ECO:0000256" key="6">
    <source>
        <dbReference type="SAM" id="SignalP"/>
    </source>
</evidence>
<keyword evidence="3" id="KW-0813">Transport</keyword>
<dbReference type="EMBL" id="MJMN01000007">
    <property type="protein sequence ID" value="OMG90307.1"/>
    <property type="molecule type" value="Genomic_DNA"/>
</dbReference>
<dbReference type="GO" id="GO:1901678">
    <property type="term" value="P:iron coordination entity transport"/>
    <property type="evidence" value="ECO:0007669"/>
    <property type="project" value="UniProtKB-ARBA"/>
</dbReference>
<organism evidence="8 9">
    <name type="scientific">Alcaligenes xylosoxydans xylosoxydans</name>
    <name type="common">Achromobacter xylosoxidans</name>
    <dbReference type="NCBI Taxonomy" id="85698"/>
    <lineage>
        <taxon>Bacteria</taxon>
        <taxon>Pseudomonadati</taxon>
        <taxon>Pseudomonadota</taxon>
        <taxon>Betaproteobacteria</taxon>
        <taxon>Burkholderiales</taxon>
        <taxon>Alcaligenaceae</taxon>
        <taxon>Achromobacter</taxon>
    </lineage>
</organism>
<dbReference type="GO" id="GO:0030288">
    <property type="term" value="C:outer membrane-bounded periplasmic space"/>
    <property type="evidence" value="ECO:0007669"/>
    <property type="project" value="TreeGrafter"/>
</dbReference>
<feature type="chain" id="PRO_5012322500" evidence="6">
    <location>
        <begin position="30"/>
        <end position="367"/>
    </location>
</feature>
<gene>
    <name evidence="8" type="ORF">BIZ92_21945</name>
</gene>
<dbReference type="InterPro" id="IPR006311">
    <property type="entry name" value="TAT_signal"/>
</dbReference>
<evidence type="ECO:0000256" key="2">
    <source>
        <dbReference type="ARBA" id="ARBA00008814"/>
    </source>
</evidence>
<dbReference type="PANTHER" id="PTHR30532">
    <property type="entry name" value="IRON III DICITRATE-BINDING PERIPLASMIC PROTEIN"/>
    <property type="match status" value="1"/>
</dbReference>
<keyword evidence="4" id="KW-0406">Ion transport</keyword>
<evidence type="ECO:0000313" key="8">
    <source>
        <dbReference type="EMBL" id="OMG90307.1"/>
    </source>
</evidence>
<dbReference type="InterPro" id="IPR051313">
    <property type="entry name" value="Bact_iron-sidero_bind"/>
</dbReference>
<keyword evidence="5 6" id="KW-0732">Signal</keyword>
<comment type="subcellular location">
    <subcellularLocation>
        <location evidence="1">Cell envelope</location>
    </subcellularLocation>
</comment>
<protein>
    <submittedName>
        <fullName evidence="8">ABC transporter substrate-binding protein</fullName>
    </submittedName>
</protein>
<dbReference type="PROSITE" id="PS51257">
    <property type="entry name" value="PROKAR_LIPOPROTEIN"/>
    <property type="match status" value="1"/>
</dbReference>
<evidence type="ECO:0000256" key="4">
    <source>
        <dbReference type="ARBA" id="ARBA00022496"/>
    </source>
</evidence>
<keyword evidence="4" id="KW-0408">Iron</keyword>
<proteinExistence type="inferred from homology"/>